<keyword evidence="3" id="KW-0808">Transferase</keyword>
<dbReference type="Proteomes" id="UP001597012">
    <property type="component" value="Unassembled WGS sequence"/>
</dbReference>
<evidence type="ECO:0000256" key="4">
    <source>
        <dbReference type="ARBA" id="ARBA00022741"/>
    </source>
</evidence>
<comment type="caution">
    <text evidence="11">The sequence shown here is derived from an EMBL/GenBank/DDBJ whole genome shotgun (WGS) entry which is preliminary data.</text>
</comment>
<dbReference type="SUPFAM" id="SSF48452">
    <property type="entry name" value="TPR-like"/>
    <property type="match status" value="2"/>
</dbReference>
<evidence type="ECO:0000256" key="5">
    <source>
        <dbReference type="ARBA" id="ARBA00022777"/>
    </source>
</evidence>
<dbReference type="EC" id="2.7.13.3" evidence="2"/>
<keyword evidence="9" id="KW-0812">Transmembrane</keyword>
<evidence type="ECO:0000256" key="6">
    <source>
        <dbReference type="ARBA" id="ARBA00022840"/>
    </source>
</evidence>
<dbReference type="Gene3D" id="3.30.565.10">
    <property type="entry name" value="Histidine kinase-like ATPase, C-terminal domain"/>
    <property type="match status" value="1"/>
</dbReference>
<dbReference type="PANTHER" id="PTHR42878">
    <property type="entry name" value="TWO-COMPONENT HISTIDINE KINASE"/>
    <property type="match status" value="1"/>
</dbReference>
<evidence type="ECO:0000256" key="8">
    <source>
        <dbReference type="PROSITE-ProRule" id="PRU00339"/>
    </source>
</evidence>
<evidence type="ECO:0000313" key="12">
    <source>
        <dbReference type="Proteomes" id="UP001597012"/>
    </source>
</evidence>
<keyword evidence="6" id="KW-0067">ATP-binding</keyword>
<evidence type="ECO:0000256" key="9">
    <source>
        <dbReference type="SAM" id="Phobius"/>
    </source>
</evidence>
<dbReference type="SMART" id="SM00387">
    <property type="entry name" value="HATPase_c"/>
    <property type="match status" value="1"/>
</dbReference>
<feature type="transmembrane region" description="Helical" evidence="9">
    <location>
        <begin position="400"/>
        <end position="419"/>
    </location>
</feature>
<feature type="domain" description="Histidine kinase" evidence="10">
    <location>
        <begin position="459"/>
        <end position="675"/>
    </location>
</feature>
<dbReference type="InterPro" id="IPR019734">
    <property type="entry name" value="TPR_rpt"/>
</dbReference>
<protein>
    <recommendedName>
        <fullName evidence="2">histidine kinase</fullName>
        <ecNumber evidence="2">2.7.13.3</ecNumber>
    </recommendedName>
</protein>
<dbReference type="PRINTS" id="PR00344">
    <property type="entry name" value="BCTRLSENSOR"/>
</dbReference>
<dbReference type="InterPro" id="IPR003594">
    <property type="entry name" value="HATPase_dom"/>
</dbReference>
<keyword evidence="7" id="KW-0902">Two-component regulatory system</keyword>
<dbReference type="PROSITE" id="PS50005">
    <property type="entry name" value="TPR"/>
    <property type="match status" value="2"/>
</dbReference>
<evidence type="ECO:0000256" key="2">
    <source>
        <dbReference type="ARBA" id="ARBA00012438"/>
    </source>
</evidence>
<evidence type="ECO:0000256" key="7">
    <source>
        <dbReference type="ARBA" id="ARBA00023012"/>
    </source>
</evidence>
<dbReference type="InterPro" id="IPR036890">
    <property type="entry name" value="HATPase_C_sf"/>
</dbReference>
<proteinExistence type="predicted"/>
<dbReference type="RefSeq" id="WP_379934330.1">
    <property type="nucleotide sequence ID" value="NZ_JBHTHY010000006.1"/>
</dbReference>
<accession>A0ABW3B4M5</accession>
<dbReference type="InterPro" id="IPR011990">
    <property type="entry name" value="TPR-like_helical_dom_sf"/>
</dbReference>
<organism evidence="11 12">
    <name type="scientific">Maribacter chungangensis</name>
    <dbReference type="NCBI Taxonomy" id="1069117"/>
    <lineage>
        <taxon>Bacteria</taxon>
        <taxon>Pseudomonadati</taxon>
        <taxon>Bacteroidota</taxon>
        <taxon>Flavobacteriia</taxon>
        <taxon>Flavobacteriales</taxon>
        <taxon>Flavobacteriaceae</taxon>
        <taxon>Maribacter</taxon>
    </lineage>
</organism>
<keyword evidence="9" id="KW-1133">Transmembrane helix</keyword>
<keyword evidence="8" id="KW-0802">TPR repeat</keyword>
<reference evidence="12" key="1">
    <citation type="journal article" date="2019" name="Int. J. Syst. Evol. Microbiol.">
        <title>The Global Catalogue of Microorganisms (GCM) 10K type strain sequencing project: providing services to taxonomists for standard genome sequencing and annotation.</title>
        <authorList>
            <consortium name="The Broad Institute Genomics Platform"/>
            <consortium name="The Broad Institute Genome Sequencing Center for Infectious Disease"/>
            <person name="Wu L."/>
            <person name="Ma J."/>
        </authorList>
    </citation>
    <scope>NUCLEOTIDE SEQUENCE [LARGE SCALE GENOMIC DNA]</scope>
    <source>
        <strain evidence="12">CCUG 61948</strain>
    </source>
</reference>
<feature type="repeat" description="TPR" evidence="8">
    <location>
        <begin position="288"/>
        <end position="321"/>
    </location>
</feature>
<dbReference type="SMART" id="SM00028">
    <property type="entry name" value="TPR"/>
    <property type="match status" value="5"/>
</dbReference>
<evidence type="ECO:0000259" key="10">
    <source>
        <dbReference type="PROSITE" id="PS50109"/>
    </source>
</evidence>
<dbReference type="Pfam" id="PF02518">
    <property type="entry name" value="HATPase_c"/>
    <property type="match status" value="1"/>
</dbReference>
<dbReference type="InterPro" id="IPR005467">
    <property type="entry name" value="His_kinase_dom"/>
</dbReference>
<keyword evidence="5" id="KW-0418">Kinase</keyword>
<dbReference type="SUPFAM" id="SSF55874">
    <property type="entry name" value="ATPase domain of HSP90 chaperone/DNA topoisomerase II/histidine kinase"/>
    <property type="match status" value="1"/>
</dbReference>
<comment type="catalytic activity">
    <reaction evidence="1">
        <text>ATP + protein L-histidine = ADP + protein N-phospho-L-histidine.</text>
        <dbReference type="EC" id="2.7.13.3"/>
    </reaction>
</comment>
<keyword evidence="9" id="KW-0472">Membrane</keyword>
<name>A0ABW3B4M5_9FLAO</name>
<dbReference type="Pfam" id="PF13424">
    <property type="entry name" value="TPR_12"/>
    <property type="match status" value="2"/>
</dbReference>
<dbReference type="InterPro" id="IPR050351">
    <property type="entry name" value="BphY/WalK/GraS-like"/>
</dbReference>
<gene>
    <name evidence="11" type="ORF">ACFQZJ_10240</name>
</gene>
<evidence type="ECO:0000313" key="11">
    <source>
        <dbReference type="EMBL" id="MFD0797841.1"/>
    </source>
</evidence>
<dbReference type="PROSITE" id="PS50109">
    <property type="entry name" value="HIS_KIN"/>
    <property type="match status" value="1"/>
</dbReference>
<evidence type="ECO:0000256" key="3">
    <source>
        <dbReference type="ARBA" id="ARBA00022679"/>
    </source>
</evidence>
<evidence type="ECO:0000256" key="1">
    <source>
        <dbReference type="ARBA" id="ARBA00000085"/>
    </source>
</evidence>
<sequence>MLKNLVIVVLSIYLGCSYGFSQNSPDEIKSKIQEYRDTGNFTEHNKEYIDLLVELGNALKYSKTDTVKSLAVESLELSRHINYVKGEFESLLNFGYFELYTGNPDKATFYYTQTLEGALLNQFKNLAIKSYNGIAQAHFIRAEYADAFTNFQNALELAEEINDSEMIIKMGANLGTLFSILEDYDEALKYYKIAQSEFNENTTVITKVSVLVNLGYLNNRIKQPKKAMDYLDESIDLLQHVDAAKILAFAYLTKGDVLNQTEQYYKALSFFNKAFKIYAKVNDKKGEADLYLYSGNSHTKLNNFESAEKSFLKSLALYKSFNLKSGLEKSYRALYELNKKKAFTSKALAYLELAQAYSDSVSKEKQRSTISMMNAKLAYEKNKELLKTQNEKELNDRRKHIIWISTGLIASILISLVVFRATTTKKRLNKELTVRTTILSKKQDELNKLNANQDKLFSIVGHDLRDPILSLKKLLGESLEKNKEIKNFYAFGPKLKKDVDHIHFTLDNLLNWGLTQMKGNATKQENLIIKQRLQEIVDFFTEDLDKKNISLELLTPDHLELMVDPDHFTIIFRNLISNAIKFTPINGTICIETSYKDDYVTIAVKDSGVGISTDAITKIFDNKEHFTTIGTNNERGTGLGLILCAELIEKNKGFIVVESELTKGSVFSVHFGTNTNTS</sequence>
<dbReference type="EMBL" id="JBHTHY010000006">
    <property type="protein sequence ID" value="MFD0797841.1"/>
    <property type="molecule type" value="Genomic_DNA"/>
</dbReference>
<dbReference type="PANTHER" id="PTHR42878:SF7">
    <property type="entry name" value="SENSOR HISTIDINE KINASE GLRK"/>
    <property type="match status" value="1"/>
</dbReference>
<keyword evidence="12" id="KW-1185">Reference proteome</keyword>
<dbReference type="InterPro" id="IPR004358">
    <property type="entry name" value="Sig_transdc_His_kin-like_C"/>
</dbReference>
<dbReference type="Gene3D" id="1.25.40.10">
    <property type="entry name" value="Tetratricopeptide repeat domain"/>
    <property type="match status" value="2"/>
</dbReference>
<keyword evidence="4" id="KW-0547">Nucleotide-binding</keyword>
<dbReference type="CDD" id="cd00075">
    <property type="entry name" value="HATPase"/>
    <property type="match status" value="1"/>
</dbReference>
<feature type="repeat" description="TPR" evidence="8">
    <location>
        <begin position="128"/>
        <end position="161"/>
    </location>
</feature>